<dbReference type="SUPFAM" id="SSF55174">
    <property type="entry name" value="Alpha-L RNA-binding motif"/>
    <property type="match status" value="1"/>
</dbReference>
<dbReference type="AlphaFoldDB" id="A0A833R2P1"/>
<dbReference type="Pfam" id="PF00849">
    <property type="entry name" value="PseudoU_synth_2"/>
    <property type="match status" value="1"/>
</dbReference>
<dbReference type="Pfam" id="PF01479">
    <property type="entry name" value="S4"/>
    <property type="match status" value="1"/>
</dbReference>
<dbReference type="PANTHER" id="PTHR21600:SF87">
    <property type="entry name" value="RNA PSEUDOURIDYLATE SYNTHASE DOMAIN-CONTAINING PROTEIN 1"/>
    <property type="match status" value="1"/>
</dbReference>
<keyword evidence="3 5" id="KW-0694">RNA-binding</keyword>
<evidence type="ECO:0000313" key="8">
    <source>
        <dbReference type="Proteomes" id="UP000623129"/>
    </source>
</evidence>
<dbReference type="Proteomes" id="UP000623129">
    <property type="component" value="Unassembled WGS sequence"/>
</dbReference>
<dbReference type="PROSITE" id="PS50889">
    <property type="entry name" value="S4"/>
    <property type="match status" value="1"/>
</dbReference>
<evidence type="ECO:0000256" key="1">
    <source>
        <dbReference type="ARBA" id="ARBA00000073"/>
    </source>
</evidence>
<keyword evidence="4" id="KW-0413">Isomerase</keyword>
<dbReference type="InterPro" id="IPR036986">
    <property type="entry name" value="S4_RNA-bd_sf"/>
</dbReference>
<sequence>MAQFLVTKPMLSFQAAALVSLPLSLPFLRRNTRIRLSNSLFSSLASTCSVDHSPPVRSKYGGIQLEETVEAGSEKSRLDAWISSRMHDVSRARIQSSIRSGLVTVNGRAVDKVSHIVKGGDIVSCTVSELQPLKAEAEDIPLDIVYEDEHLLVVNKPPHMVVHPAPGNSSGTLVNAVLHHCKVSTFTWLTNSASLSEEGADSSDEELDVFHVDQFPTEVNGSRVSEALVRPGIVHRLDKGTSGLLVVAKDEHAHAHLAEQFKQHTIKRVYVSLTTGVPKGHSARVEVPIGRDPNNRLRMIATPSSSNRNARHAASRYKVMEVFADGACALVQWRLETGCTHQIRAHAKYIGVPLLGDEVYGGTKNMAISLLRRKTPSHFHDNITEMVSKLDRPCLHALLLGFKHPYTGEFLQFSRPPPDDFSEMLDFVESITKGGSEG</sequence>
<feature type="domain" description="RNA-binding S4" evidence="6">
    <location>
        <begin position="76"/>
        <end position="138"/>
    </location>
</feature>
<dbReference type="CDD" id="cd00165">
    <property type="entry name" value="S4"/>
    <property type="match status" value="1"/>
</dbReference>
<dbReference type="SUPFAM" id="SSF55120">
    <property type="entry name" value="Pseudouridine synthase"/>
    <property type="match status" value="1"/>
</dbReference>
<evidence type="ECO:0000313" key="7">
    <source>
        <dbReference type="EMBL" id="KAF3332221.1"/>
    </source>
</evidence>
<accession>A0A833R2P1</accession>
<dbReference type="PROSITE" id="PS01129">
    <property type="entry name" value="PSI_RLU"/>
    <property type="match status" value="1"/>
</dbReference>
<dbReference type="GO" id="GO:0009982">
    <property type="term" value="F:pseudouridine synthase activity"/>
    <property type="evidence" value="ECO:0007669"/>
    <property type="project" value="InterPro"/>
</dbReference>
<dbReference type="OrthoDB" id="418349at2759"/>
<dbReference type="InterPro" id="IPR006145">
    <property type="entry name" value="PsdUridine_synth_RsuA/RluA"/>
</dbReference>
<dbReference type="InterPro" id="IPR050188">
    <property type="entry name" value="RluA_PseudoU_synthase"/>
</dbReference>
<evidence type="ECO:0000256" key="4">
    <source>
        <dbReference type="ARBA" id="ARBA00023235"/>
    </source>
</evidence>
<dbReference type="InterPro" id="IPR020103">
    <property type="entry name" value="PsdUridine_synth_cat_dom_sf"/>
</dbReference>
<dbReference type="EMBL" id="SWLB01000011">
    <property type="protein sequence ID" value="KAF3332221.1"/>
    <property type="molecule type" value="Genomic_DNA"/>
</dbReference>
<dbReference type="SMART" id="SM00363">
    <property type="entry name" value="S4"/>
    <property type="match status" value="1"/>
</dbReference>
<dbReference type="InterPro" id="IPR006224">
    <property type="entry name" value="PsdUridine_synth_RluA-like_CS"/>
</dbReference>
<dbReference type="PANTHER" id="PTHR21600">
    <property type="entry name" value="MITOCHONDRIAL RNA PSEUDOURIDINE SYNTHASE"/>
    <property type="match status" value="1"/>
</dbReference>
<dbReference type="Gene3D" id="3.30.2350.10">
    <property type="entry name" value="Pseudouridine synthase"/>
    <property type="match status" value="2"/>
</dbReference>
<evidence type="ECO:0000256" key="5">
    <source>
        <dbReference type="PROSITE-ProRule" id="PRU00182"/>
    </source>
</evidence>
<evidence type="ECO:0000256" key="2">
    <source>
        <dbReference type="ARBA" id="ARBA00010876"/>
    </source>
</evidence>
<keyword evidence="8" id="KW-1185">Reference proteome</keyword>
<dbReference type="Gene3D" id="3.10.290.10">
    <property type="entry name" value="RNA-binding S4 domain"/>
    <property type="match status" value="1"/>
</dbReference>
<proteinExistence type="inferred from homology"/>
<comment type="similarity">
    <text evidence="2">Belongs to the pseudouridine synthase RluA family.</text>
</comment>
<dbReference type="CDD" id="cd02869">
    <property type="entry name" value="PseudoU_synth_RluA_like"/>
    <property type="match status" value="1"/>
</dbReference>
<dbReference type="InterPro" id="IPR002942">
    <property type="entry name" value="S4_RNA-bd"/>
</dbReference>
<name>A0A833R2P1_9POAL</name>
<reference evidence="7" key="1">
    <citation type="submission" date="2020-01" db="EMBL/GenBank/DDBJ databases">
        <title>Genome sequence of Kobresia littledalei, the first chromosome-level genome in the family Cyperaceae.</title>
        <authorList>
            <person name="Qu G."/>
        </authorList>
    </citation>
    <scope>NUCLEOTIDE SEQUENCE</scope>
    <source>
        <strain evidence="7">C.B.Clarke</strain>
        <tissue evidence="7">Leaf</tissue>
    </source>
</reference>
<organism evidence="7 8">
    <name type="scientific">Carex littledalei</name>
    <dbReference type="NCBI Taxonomy" id="544730"/>
    <lineage>
        <taxon>Eukaryota</taxon>
        <taxon>Viridiplantae</taxon>
        <taxon>Streptophyta</taxon>
        <taxon>Embryophyta</taxon>
        <taxon>Tracheophyta</taxon>
        <taxon>Spermatophyta</taxon>
        <taxon>Magnoliopsida</taxon>
        <taxon>Liliopsida</taxon>
        <taxon>Poales</taxon>
        <taxon>Cyperaceae</taxon>
        <taxon>Cyperoideae</taxon>
        <taxon>Cariceae</taxon>
        <taxon>Carex</taxon>
        <taxon>Carex subgen. Euthyceras</taxon>
    </lineage>
</organism>
<dbReference type="GO" id="GO:0003723">
    <property type="term" value="F:RNA binding"/>
    <property type="evidence" value="ECO:0007669"/>
    <property type="project" value="UniProtKB-KW"/>
</dbReference>
<dbReference type="GO" id="GO:0000455">
    <property type="term" value="P:enzyme-directed rRNA pseudouridine synthesis"/>
    <property type="evidence" value="ECO:0007669"/>
    <property type="project" value="TreeGrafter"/>
</dbReference>
<comment type="catalytic activity">
    <reaction evidence="1">
        <text>a uridine in RNA = a pseudouridine in RNA</text>
        <dbReference type="Rhea" id="RHEA:48348"/>
        <dbReference type="Rhea" id="RHEA-COMP:12068"/>
        <dbReference type="Rhea" id="RHEA-COMP:12069"/>
        <dbReference type="ChEBI" id="CHEBI:65314"/>
        <dbReference type="ChEBI" id="CHEBI:65315"/>
    </reaction>
</comment>
<gene>
    <name evidence="7" type="ORF">FCM35_KLT01798</name>
</gene>
<comment type="caution">
    <text evidence="7">The sequence shown here is derived from an EMBL/GenBank/DDBJ whole genome shotgun (WGS) entry which is preliminary data.</text>
</comment>
<protein>
    <submittedName>
        <fullName evidence="7">RNA pseudouridine synthase 2</fullName>
    </submittedName>
</protein>
<evidence type="ECO:0000259" key="6">
    <source>
        <dbReference type="SMART" id="SM00363"/>
    </source>
</evidence>
<evidence type="ECO:0000256" key="3">
    <source>
        <dbReference type="ARBA" id="ARBA00022884"/>
    </source>
</evidence>